<protein>
    <submittedName>
        <fullName evidence="1">Uncharacterized protein</fullName>
    </submittedName>
</protein>
<comment type="caution">
    <text evidence="1">The sequence shown here is derived from an EMBL/GenBank/DDBJ whole genome shotgun (WGS) entry which is preliminary data.</text>
</comment>
<accession>A0AAV4P4H8</accession>
<reference evidence="1 2" key="1">
    <citation type="submission" date="2021-06" db="EMBL/GenBank/DDBJ databases">
        <title>Caerostris extrusa draft genome.</title>
        <authorList>
            <person name="Kono N."/>
            <person name="Arakawa K."/>
        </authorList>
    </citation>
    <scope>NUCLEOTIDE SEQUENCE [LARGE SCALE GENOMIC DNA]</scope>
</reference>
<dbReference type="EMBL" id="BPLR01004077">
    <property type="protein sequence ID" value="GIX91936.1"/>
    <property type="molecule type" value="Genomic_DNA"/>
</dbReference>
<proteinExistence type="predicted"/>
<dbReference type="Proteomes" id="UP001054945">
    <property type="component" value="Unassembled WGS sequence"/>
</dbReference>
<dbReference type="InterPro" id="IPR029058">
    <property type="entry name" value="AB_hydrolase_fold"/>
</dbReference>
<dbReference type="SUPFAM" id="SSF53474">
    <property type="entry name" value="alpha/beta-Hydrolases"/>
    <property type="match status" value="1"/>
</dbReference>
<dbReference type="Gene3D" id="3.40.50.1820">
    <property type="entry name" value="alpha/beta hydrolase"/>
    <property type="match status" value="1"/>
</dbReference>
<evidence type="ECO:0000313" key="2">
    <source>
        <dbReference type="Proteomes" id="UP001054945"/>
    </source>
</evidence>
<gene>
    <name evidence="1" type="ORF">CEXT_405571</name>
</gene>
<dbReference type="AlphaFoldDB" id="A0AAV4P4H8"/>
<organism evidence="1 2">
    <name type="scientific">Caerostris extrusa</name>
    <name type="common">Bark spider</name>
    <name type="synonym">Caerostris bankana</name>
    <dbReference type="NCBI Taxonomy" id="172846"/>
    <lineage>
        <taxon>Eukaryota</taxon>
        <taxon>Metazoa</taxon>
        <taxon>Ecdysozoa</taxon>
        <taxon>Arthropoda</taxon>
        <taxon>Chelicerata</taxon>
        <taxon>Arachnida</taxon>
        <taxon>Araneae</taxon>
        <taxon>Araneomorphae</taxon>
        <taxon>Entelegynae</taxon>
        <taxon>Araneoidea</taxon>
        <taxon>Araneidae</taxon>
        <taxon>Caerostris</taxon>
    </lineage>
</organism>
<evidence type="ECO:0000313" key="1">
    <source>
        <dbReference type="EMBL" id="GIX91936.1"/>
    </source>
</evidence>
<keyword evidence="2" id="KW-1185">Reference proteome</keyword>
<sequence>MIKLWSNFVKTGKPARRWPFYSQKNPDFVLIGPGDIFGIIETAPHGDNCNFYRQFFRTMINFICCIKVLEYIVTCQKSLWTVMYGL</sequence>
<name>A0AAV4P4H8_CAEEX</name>